<name>A0AAD2DME6_9LAMI</name>
<feature type="compositionally biased region" description="Polar residues" evidence="1">
    <location>
        <begin position="1"/>
        <end position="10"/>
    </location>
</feature>
<dbReference type="EMBL" id="OU503039">
    <property type="protein sequence ID" value="CAI9759972.1"/>
    <property type="molecule type" value="Genomic_DNA"/>
</dbReference>
<dbReference type="Proteomes" id="UP000834106">
    <property type="component" value="Chromosome 4"/>
</dbReference>
<feature type="compositionally biased region" description="Basic and acidic residues" evidence="1">
    <location>
        <begin position="16"/>
        <end position="34"/>
    </location>
</feature>
<reference evidence="2" key="1">
    <citation type="submission" date="2023-05" db="EMBL/GenBank/DDBJ databases">
        <authorList>
            <person name="Huff M."/>
        </authorList>
    </citation>
    <scope>NUCLEOTIDE SEQUENCE</scope>
</reference>
<evidence type="ECO:0000313" key="2">
    <source>
        <dbReference type="EMBL" id="CAI9759972.1"/>
    </source>
</evidence>
<keyword evidence="3" id="KW-1185">Reference proteome</keyword>
<proteinExistence type="predicted"/>
<evidence type="ECO:0000256" key="1">
    <source>
        <dbReference type="SAM" id="MobiDB-lite"/>
    </source>
</evidence>
<organism evidence="2 3">
    <name type="scientific">Fraxinus pennsylvanica</name>
    <dbReference type="NCBI Taxonomy" id="56036"/>
    <lineage>
        <taxon>Eukaryota</taxon>
        <taxon>Viridiplantae</taxon>
        <taxon>Streptophyta</taxon>
        <taxon>Embryophyta</taxon>
        <taxon>Tracheophyta</taxon>
        <taxon>Spermatophyta</taxon>
        <taxon>Magnoliopsida</taxon>
        <taxon>eudicotyledons</taxon>
        <taxon>Gunneridae</taxon>
        <taxon>Pentapetalae</taxon>
        <taxon>asterids</taxon>
        <taxon>lamiids</taxon>
        <taxon>Lamiales</taxon>
        <taxon>Oleaceae</taxon>
        <taxon>Oleeae</taxon>
        <taxon>Fraxinus</taxon>
    </lineage>
</organism>
<gene>
    <name evidence="2" type="ORF">FPE_LOCUS7402</name>
</gene>
<evidence type="ECO:0000313" key="3">
    <source>
        <dbReference type="Proteomes" id="UP000834106"/>
    </source>
</evidence>
<dbReference type="AlphaFoldDB" id="A0AAD2DME6"/>
<accession>A0AAD2DME6</accession>
<feature type="region of interest" description="Disordered" evidence="1">
    <location>
        <begin position="1"/>
        <end position="41"/>
    </location>
</feature>
<protein>
    <submittedName>
        <fullName evidence="2">Uncharacterized protein</fullName>
    </submittedName>
</protein>
<sequence>MKSLNNIQRSESFRNLIERKEANQGDQMRQEPARRKARRPAATVMDYDQMIIPSHTYQSWLRNSSGIVSKRGRKRKKNKTENLCLHTGRTSVPQLPEASSSTPPERMHFMEPPGHLTEGIHSGIGSTPTSIEKLVSPEKVRNNLMQHEANGLIATKANSMTTPAVPRNLCLDTVAEEWHHSDPKLKLARRSENGFTLDNELLVETGQAQTQQHEIINQSLDKITDSNRKQLKTHFDTPGSAKVESLNHLALGMNK</sequence>